<sequence length="167" mass="19052">MSNVSAIRRFSLALKAIVAKIVLFVLYRAIKVLAHEDSRIMSEFDSWRNGLTVVLETGNGGPSITLMKRGRKLVRCHHVDDADIRITFRSLDAAFLVLTGQMGVARAYAEHRFMLSGDISQTMSIVRCIDIAESYLFPRLMTRRILRKVENKEFSTLRVYRKIFVGV</sequence>
<evidence type="ECO:0000313" key="1">
    <source>
        <dbReference type="EMBL" id="MBO8443387.1"/>
    </source>
</evidence>
<evidence type="ECO:0008006" key="3">
    <source>
        <dbReference type="Google" id="ProtNLM"/>
    </source>
</evidence>
<dbReference type="Proteomes" id="UP000823633">
    <property type="component" value="Unassembled WGS sequence"/>
</dbReference>
<evidence type="ECO:0000313" key="2">
    <source>
        <dbReference type="Proteomes" id="UP000823633"/>
    </source>
</evidence>
<reference evidence="1" key="2">
    <citation type="journal article" date="2021" name="PeerJ">
        <title>Extensive microbial diversity within the chicken gut microbiome revealed by metagenomics and culture.</title>
        <authorList>
            <person name="Gilroy R."/>
            <person name="Ravi A."/>
            <person name="Getino M."/>
            <person name="Pursley I."/>
            <person name="Horton D.L."/>
            <person name="Alikhan N.F."/>
            <person name="Baker D."/>
            <person name="Gharbi K."/>
            <person name="Hall N."/>
            <person name="Watson M."/>
            <person name="Adriaenssens E.M."/>
            <person name="Foster-Nyarko E."/>
            <person name="Jarju S."/>
            <person name="Secka A."/>
            <person name="Antonio M."/>
            <person name="Oren A."/>
            <person name="Chaudhuri R.R."/>
            <person name="La Ragione R."/>
            <person name="Hildebrand F."/>
            <person name="Pallen M.J."/>
        </authorList>
    </citation>
    <scope>NUCLEOTIDE SEQUENCE</scope>
    <source>
        <strain evidence="1">11167</strain>
    </source>
</reference>
<comment type="caution">
    <text evidence="1">The sequence shown here is derived from an EMBL/GenBank/DDBJ whole genome shotgun (WGS) entry which is preliminary data.</text>
</comment>
<proteinExistence type="predicted"/>
<gene>
    <name evidence="1" type="ORF">IAC42_06465</name>
</gene>
<dbReference type="AlphaFoldDB" id="A0A9D9HBB3"/>
<accession>A0A9D9HBB3</accession>
<protein>
    <recommendedName>
        <fullName evidence="3">SCP2 domain-containing protein</fullName>
    </recommendedName>
</protein>
<reference evidence="1" key="1">
    <citation type="submission" date="2020-10" db="EMBL/GenBank/DDBJ databases">
        <authorList>
            <person name="Gilroy R."/>
        </authorList>
    </citation>
    <scope>NUCLEOTIDE SEQUENCE</scope>
    <source>
        <strain evidence="1">11167</strain>
    </source>
</reference>
<organism evidence="1 2">
    <name type="scientific">Candidatus Aphodenecus pullistercoris</name>
    <dbReference type="NCBI Taxonomy" id="2840669"/>
    <lineage>
        <taxon>Bacteria</taxon>
        <taxon>Pseudomonadati</taxon>
        <taxon>Spirochaetota</taxon>
        <taxon>Spirochaetia</taxon>
        <taxon>Spirochaetales</taxon>
        <taxon>Candidatus Aphodenecus</taxon>
    </lineage>
</organism>
<name>A0A9D9HBB3_9SPIR</name>
<dbReference type="EMBL" id="JADIMU010000041">
    <property type="protein sequence ID" value="MBO8443387.1"/>
    <property type="molecule type" value="Genomic_DNA"/>
</dbReference>